<name>A0ABY8PQ47_9BACT</name>
<keyword evidence="3" id="KW-1185">Reference proteome</keyword>
<keyword evidence="1" id="KW-0812">Transmembrane</keyword>
<keyword evidence="1" id="KW-0472">Membrane</keyword>
<gene>
    <name evidence="2" type="ORF">JRV97_10425</name>
</gene>
<evidence type="ECO:0000313" key="3">
    <source>
        <dbReference type="Proteomes" id="UP001232493"/>
    </source>
</evidence>
<dbReference type="EMBL" id="CP069362">
    <property type="protein sequence ID" value="WGS64760.1"/>
    <property type="molecule type" value="Genomic_DNA"/>
</dbReference>
<accession>A0ABY8PQ47</accession>
<dbReference type="RefSeq" id="WP_280998634.1">
    <property type="nucleotide sequence ID" value="NZ_CP069362.1"/>
</dbReference>
<organism evidence="2 3">
    <name type="scientific">Marinitoga aeolica</name>
    <dbReference type="NCBI Taxonomy" id="2809031"/>
    <lineage>
        <taxon>Bacteria</taxon>
        <taxon>Thermotogati</taxon>
        <taxon>Thermotogota</taxon>
        <taxon>Thermotogae</taxon>
        <taxon>Petrotogales</taxon>
        <taxon>Petrotogaceae</taxon>
        <taxon>Marinitoga</taxon>
    </lineage>
</organism>
<evidence type="ECO:0000313" key="2">
    <source>
        <dbReference type="EMBL" id="WGS64760.1"/>
    </source>
</evidence>
<evidence type="ECO:0008006" key="4">
    <source>
        <dbReference type="Google" id="ProtNLM"/>
    </source>
</evidence>
<protein>
    <recommendedName>
        <fullName evidence="4">DUF4352 domain-containing protein</fullName>
    </recommendedName>
</protein>
<feature type="transmembrane region" description="Helical" evidence="1">
    <location>
        <begin position="34"/>
        <end position="57"/>
    </location>
</feature>
<reference evidence="2 3" key="1">
    <citation type="submission" date="2021-02" db="EMBL/GenBank/DDBJ databases">
        <title>Characterization of Marinitoga sp. nov. str. BP5-C20A.</title>
        <authorList>
            <person name="Erauso G."/>
            <person name="Postec A."/>
        </authorList>
    </citation>
    <scope>NUCLEOTIDE SEQUENCE [LARGE SCALE GENOMIC DNA]</scope>
    <source>
        <strain evidence="2 3">BP5-C20A</strain>
    </source>
</reference>
<keyword evidence="1" id="KW-1133">Transmembrane helix</keyword>
<evidence type="ECO:0000256" key="1">
    <source>
        <dbReference type="SAM" id="Phobius"/>
    </source>
</evidence>
<proteinExistence type="predicted"/>
<dbReference type="Proteomes" id="UP001232493">
    <property type="component" value="Chromosome"/>
</dbReference>
<sequence>MKYHSKTPEEWEKYDEEKEKKDYIKKMHKRRQKINNILIIFISILAISLIMISKYYFPRYNLGFSILLNGISFSIMSEDNYTYPDALNINVNMFNTKSKPEDMKLDSFRFKIYKITKSSSEVFYNFEYPKIIDYKLYPMESKKIFDLKNINPLSKIPNGKYIIETAFNYNGRKIRLKKEFNYIHSIKYNIYLEKGFYTENERAKLYIEPKNYSAEIKSINLIGDIEIYTKKRKLIKKIPINLGYVTLKPLEKKEYSIILPTIKKGTYELYFVSKELNQAVYIPFPVTDKVERKLKNVNLSVDTYLFYPINETFKGAFYINNLDFKKERFLEIEGYTIRLINIENNTIFFNYENKDKRRIYISEGGKTLINIILPEPPVKLSIPGNYKLIFTVFANENSLEKDLDLYVGISQ</sequence>